<dbReference type="PROSITE" id="PS50977">
    <property type="entry name" value="HTH_TETR_2"/>
    <property type="match status" value="2"/>
</dbReference>
<dbReference type="PROSITE" id="PS01081">
    <property type="entry name" value="HTH_TETR_1"/>
    <property type="match status" value="1"/>
</dbReference>
<feature type="region of interest" description="Disordered" evidence="5">
    <location>
        <begin position="1"/>
        <end position="31"/>
    </location>
</feature>
<dbReference type="InterPro" id="IPR009057">
    <property type="entry name" value="Homeodomain-like_sf"/>
</dbReference>
<sequence>MTIDTSDGTPAASPDRPAAPKTTPKKTLRPRNRKAQIIAVAREQFGQSGYHNVSMEGIASAVGITAGALYRHFPNKQELLAQAMLDGSSSILAILENVDSNDSKVVFTALVRYGLDNNFRSLLFDQEARNLTPERRVEARAGVRGVVNHVANALRNERPELSDADAALLAWALTSIAFSPARHRTSLPRKRFEALLGTLFDAVRIAPVLPEDPPAAPQPSSGFSHTSRRESLLAAAITLFNRRGYQSVTMDDIGAAAGIPSSSIYTHFDSKAEVLQAILSRGNETLRLGLVHALRNAQSRDDALARVVQSYADSVISPDSAIGILIEESANLPEEAQASAHTAQREYIDEWVHLLGNETNEARATVLAAIGLINDLTRVRLESRRRAIEDLAIRILATQTIRPITPLP</sequence>
<proteinExistence type="predicted"/>
<evidence type="ECO:0000256" key="2">
    <source>
        <dbReference type="ARBA" id="ARBA00023125"/>
    </source>
</evidence>
<evidence type="ECO:0000256" key="5">
    <source>
        <dbReference type="SAM" id="MobiDB-lite"/>
    </source>
</evidence>
<evidence type="ECO:0000313" key="7">
    <source>
        <dbReference type="EMBL" id="MDV6270228.1"/>
    </source>
</evidence>
<dbReference type="Gene3D" id="1.10.10.60">
    <property type="entry name" value="Homeodomain-like"/>
    <property type="match status" value="2"/>
</dbReference>
<keyword evidence="1" id="KW-0805">Transcription regulation</keyword>
<accession>A0ABU4C1G6</accession>
<evidence type="ECO:0000256" key="3">
    <source>
        <dbReference type="ARBA" id="ARBA00023163"/>
    </source>
</evidence>
<dbReference type="Gene3D" id="1.10.357.10">
    <property type="entry name" value="Tetracycline Repressor, domain 2"/>
    <property type="match status" value="2"/>
</dbReference>
<organism evidence="7 8">
    <name type="scientific">Rhodococcus globerulus</name>
    <dbReference type="NCBI Taxonomy" id="33008"/>
    <lineage>
        <taxon>Bacteria</taxon>
        <taxon>Bacillati</taxon>
        <taxon>Actinomycetota</taxon>
        <taxon>Actinomycetes</taxon>
        <taxon>Mycobacteriales</taxon>
        <taxon>Nocardiaceae</taxon>
        <taxon>Rhodococcus</taxon>
    </lineage>
</organism>
<evidence type="ECO:0000256" key="4">
    <source>
        <dbReference type="PROSITE-ProRule" id="PRU00335"/>
    </source>
</evidence>
<feature type="DNA-binding region" description="H-T-H motif" evidence="4">
    <location>
        <begin position="249"/>
        <end position="268"/>
    </location>
</feature>
<feature type="domain" description="HTH tetR-type" evidence="6">
    <location>
        <begin position="226"/>
        <end position="286"/>
    </location>
</feature>
<keyword evidence="3" id="KW-0804">Transcription</keyword>
<dbReference type="SUPFAM" id="SSF46689">
    <property type="entry name" value="Homeodomain-like"/>
    <property type="match status" value="2"/>
</dbReference>
<dbReference type="Pfam" id="PF00440">
    <property type="entry name" value="TetR_N"/>
    <property type="match status" value="2"/>
</dbReference>
<dbReference type="PANTHER" id="PTHR30055:SF234">
    <property type="entry name" value="HTH-TYPE TRANSCRIPTIONAL REGULATOR BETI"/>
    <property type="match status" value="1"/>
</dbReference>
<protein>
    <submittedName>
        <fullName evidence="7">TetR/AcrR family transcriptional regulator</fullName>
    </submittedName>
</protein>
<evidence type="ECO:0000259" key="6">
    <source>
        <dbReference type="PROSITE" id="PS50977"/>
    </source>
</evidence>
<dbReference type="InterPro" id="IPR023772">
    <property type="entry name" value="DNA-bd_HTH_TetR-type_CS"/>
</dbReference>
<gene>
    <name evidence="7" type="ORF">R3Q16_26745</name>
</gene>
<dbReference type="InterPro" id="IPR001647">
    <property type="entry name" value="HTH_TetR"/>
</dbReference>
<keyword evidence="8" id="KW-1185">Reference proteome</keyword>
<dbReference type="Proteomes" id="UP001185927">
    <property type="component" value="Unassembled WGS sequence"/>
</dbReference>
<feature type="DNA-binding region" description="H-T-H motif" evidence="4">
    <location>
        <begin position="54"/>
        <end position="73"/>
    </location>
</feature>
<dbReference type="PANTHER" id="PTHR30055">
    <property type="entry name" value="HTH-TYPE TRANSCRIPTIONAL REGULATOR RUTR"/>
    <property type="match status" value="1"/>
</dbReference>
<reference evidence="7 8" key="1">
    <citation type="submission" date="2023-10" db="EMBL/GenBank/DDBJ databases">
        <title>Development of a sustainable strategy for remediation of hydrocarbon-contaminated territories based on the waste exchange concept.</title>
        <authorList>
            <person name="Krivoruchko A."/>
        </authorList>
    </citation>
    <scope>NUCLEOTIDE SEQUENCE [LARGE SCALE GENOMIC DNA]</scope>
    <source>
        <strain evidence="7 8">IEGM 1203</strain>
    </source>
</reference>
<dbReference type="EMBL" id="JAWLKB010000016">
    <property type="protein sequence ID" value="MDV6270228.1"/>
    <property type="molecule type" value="Genomic_DNA"/>
</dbReference>
<dbReference type="RefSeq" id="WP_317544880.1">
    <property type="nucleotide sequence ID" value="NZ_JAWLKB010000016.1"/>
</dbReference>
<evidence type="ECO:0000256" key="1">
    <source>
        <dbReference type="ARBA" id="ARBA00023015"/>
    </source>
</evidence>
<feature type="domain" description="HTH tetR-type" evidence="6">
    <location>
        <begin position="31"/>
        <end position="91"/>
    </location>
</feature>
<comment type="caution">
    <text evidence="7">The sequence shown here is derived from an EMBL/GenBank/DDBJ whole genome shotgun (WGS) entry which is preliminary data.</text>
</comment>
<name>A0ABU4C1G6_RHOGO</name>
<keyword evidence="2 4" id="KW-0238">DNA-binding</keyword>
<dbReference type="PRINTS" id="PR00455">
    <property type="entry name" value="HTHTETR"/>
</dbReference>
<dbReference type="InterPro" id="IPR050109">
    <property type="entry name" value="HTH-type_TetR-like_transc_reg"/>
</dbReference>
<evidence type="ECO:0000313" key="8">
    <source>
        <dbReference type="Proteomes" id="UP001185927"/>
    </source>
</evidence>